<evidence type="ECO:0000313" key="3">
    <source>
        <dbReference type="Proteomes" id="UP000002630"/>
    </source>
</evidence>
<dbReference type="InParanoid" id="D8LMH5"/>
<reference evidence="2 3" key="1">
    <citation type="journal article" date="2010" name="Nature">
        <title>The Ectocarpus genome and the independent evolution of multicellularity in brown algae.</title>
        <authorList>
            <person name="Cock J.M."/>
            <person name="Sterck L."/>
            <person name="Rouze P."/>
            <person name="Scornet D."/>
            <person name="Allen A.E."/>
            <person name="Amoutzias G."/>
            <person name="Anthouard V."/>
            <person name="Artiguenave F."/>
            <person name="Aury J.M."/>
            <person name="Badger J.H."/>
            <person name="Beszteri B."/>
            <person name="Billiau K."/>
            <person name="Bonnet E."/>
            <person name="Bothwell J.H."/>
            <person name="Bowler C."/>
            <person name="Boyen C."/>
            <person name="Brownlee C."/>
            <person name="Carrano C.J."/>
            <person name="Charrier B."/>
            <person name="Cho G.Y."/>
            <person name="Coelho S.M."/>
            <person name="Collen J."/>
            <person name="Corre E."/>
            <person name="Da Silva C."/>
            <person name="Delage L."/>
            <person name="Delaroque N."/>
            <person name="Dittami S.M."/>
            <person name="Doulbeau S."/>
            <person name="Elias M."/>
            <person name="Farnham G."/>
            <person name="Gachon C.M."/>
            <person name="Gschloessl B."/>
            <person name="Heesch S."/>
            <person name="Jabbari K."/>
            <person name="Jubin C."/>
            <person name="Kawai H."/>
            <person name="Kimura K."/>
            <person name="Kloareg B."/>
            <person name="Kupper F.C."/>
            <person name="Lang D."/>
            <person name="Le Bail A."/>
            <person name="Leblanc C."/>
            <person name="Lerouge P."/>
            <person name="Lohr M."/>
            <person name="Lopez P.J."/>
            <person name="Martens C."/>
            <person name="Maumus F."/>
            <person name="Michel G."/>
            <person name="Miranda-Saavedra D."/>
            <person name="Morales J."/>
            <person name="Moreau H."/>
            <person name="Motomura T."/>
            <person name="Nagasato C."/>
            <person name="Napoli C.A."/>
            <person name="Nelson D.R."/>
            <person name="Nyvall-Collen P."/>
            <person name="Peters A.F."/>
            <person name="Pommier C."/>
            <person name="Potin P."/>
            <person name="Poulain J."/>
            <person name="Quesneville H."/>
            <person name="Read B."/>
            <person name="Rensing S.A."/>
            <person name="Ritter A."/>
            <person name="Rousvoal S."/>
            <person name="Samanta M."/>
            <person name="Samson G."/>
            <person name="Schroeder D.C."/>
            <person name="Segurens B."/>
            <person name="Strittmatter M."/>
            <person name="Tonon T."/>
            <person name="Tregear J.W."/>
            <person name="Valentin K."/>
            <person name="von Dassow P."/>
            <person name="Yamagishi T."/>
            <person name="Van de Peer Y."/>
            <person name="Wincker P."/>
        </authorList>
    </citation>
    <scope>NUCLEOTIDE SEQUENCE [LARGE SCALE GENOMIC DNA]</scope>
    <source>
        <strain evidence="3">Ec32 / CCAP1310/4</strain>
    </source>
</reference>
<dbReference type="Gene3D" id="3.40.50.720">
    <property type="entry name" value="NAD(P)-binding Rossmann-like Domain"/>
    <property type="match status" value="1"/>
</dbReference>
<dbReference type="Pfam" id="PF04321">
    <property type="entry name" value="RmlD_sub_bind"/>
    <property type="match status" value="1"/>
</dbReference>
<accession>D8LMH5</accession>
<dbReference type="PANTHER" id="PTHR10491:SF4">
    <property type="entry name" value="METHIONINE ADENOSYLTRANSFERASE 2 SUBUNIT BETA"/>
    <property type="match status" value="1"/>
</dbReference>
<dbReference type="InterPro" id="IPR005913">
    <property type="entry name" value="dTDP_dehydrorham_reduct"/>
</dbReference>
<name>D8LMH5_ECTSI</name>
<dbReference type="GO" id="GO:0006556">
    <property type="term" value="P:S-adenosylmethionine biosynthetic process"/>
    <property type="evidence" value="ECO:0007669"/>
    <property type="project" value="TreeGrafter"/>
</dbReference>
<keyword evidence="3" id="KW-1185">Reference proteome</keyword>
<dbReference type="SUPFAM" id="SSF51735">
    <property type="entry name" value="NAD(P)-binding Rossmann-fold domains"/>
    <property type="match status" value="1"/>
</dbReference>
<dbReference type="eggNOG" id="KOG0747">
    <property type="taxonomic scope" value="Eukaryota"/>
</dbReference>
<dbReference type="AlphaFoldDB" id="D8LMH5"/>
<dbReference type="PANTHER" id="PTHR10491">
    <property type="entry name" value="DTDP-4-DEHYDRORHAMNOSE REDUCTASE"/>
    <property type="match status" value="1"/>
</dbReference>
<dbReference type="InterPro" id="IPR029903">
    <property type="entry name" value="RmlD-like-bd"/>
</dbReference>
<dbReference type="GO" id="GO:0048270">
    <property type="term" value="F:methionine adenosyltransferase regulator activity"/>
    <property type="evidence" value="ECO:0007669"/>
    <property type="project" value="TreeGrafter"/>
</dbReference>
<gene>
    <name evidence="2" type="ORF">Esi_0004_0212</name>
</gene>
<evidence type="ECO:0000259" key="1">
    <source>
        <dbReference type="Pfam" id="PF04321"/>
    </source>
</evidence>
<dbReference type="STRING" id="2880.D8LMH5"/>
<organism evidence="2 3">
    <name type="scientific">Ectocarpus siliculosus</name>
    <name type="common">Brown alga</name>
    <name type="synonym">Conferva siliculosa</name>
    <dbReference type="NCBI Taxonomy" id="2880"/>
    <lineage>
        <taxon>Eukaryota</taxon>
        <taxon>Sar</taxon>
        <taxon>Stramenopiles</taxon>
        <taxon>Ochrophyta</taxon>
        <taxon>PX clade</taxon>
        <taxon>Phaeophyceae</taxon>
        <taxon>Ectocarpales</taxon>
        <taxon>Ectocarpaceae</taxon>
        <taxon>Ectocarpus</taxon>
    </lineage>
</organism>
<feature type="domain" description="RmlD-like substrate binding" evidence="1">
    <location>
        <begin position="7"/>
        <end position="176"/>
    </location>
</feature>
<sequence>MSDQVYLLYGKTGWLGGKLTTLLREQGKTVHLADSRLENRESVLKELETIKPTHVLNAAGVTGRPNVDWCESHRPETIRANVIGTLNLADLCSSKSIHCTIYATGCIYEYDAEHTIGGKGFLESDAPNFKASFYSDTKGMVENMLRVFPNVCVLRVRMPISDDLSPRNFVTKIVKYDKVVNIPNSMTVLTDLLPVSLAMADKKLEGVYNFCNPGAISHNEILDMYKEYIDPSYTYTNFTVEEQDKILVAGRSNNTLDVSKMVNALPEMEIKEIHVAMQGVFKRMKENLTAEGIIPDKLPKRS</sequence>
<dbReference type="EMBL" id="FN649728">
    <property type="protein sequence ID" value="CBN77585.1"/>
    <property type="molecule type" value="Genomic_DNA"/>
</dbReference>
<dbReference type="InterPro" id="IPR036291">
    <property type="entry name" value="NAD(P)-bd_dom_sf"/>
</dbReference>
<dbReference type="GO" id="GO:0048269">
    <property type="term" value="C:methionine adenosyltransferase complex"/>
    <property type="evidence" value="ECO:0007669"/>
    <property type="project" value="TreeGrafter"/>
</dbReference>
<evidence type="ECO:0000313" key="2">
    <source>
        <dbReference type="EMBL" id="CBN77585.1"/>
    </source>
</evidence>
<dbReference type="Proteomes" id="UP000002630">
    <property type="component" value="Linkage Group LG03"/>
</dbReference>
<proteinExistence type="predicted"/>
<dbReference type="EMBL" id="FN648596">
    <property type="protein sequence ID" value="CBN77585.1"/>
    <property type="molecule type" value="Genomic_DNA"/>
</dbReference>
<protein>
    <recommendedName>
        <fullName evidence="1">RmlD-like substrate binding domain-containing protein</fullName>
    </recommendedName>
</protein>
<dbReference type="OMA" id="TIRMENR"/>
<dbReference type="OrthoDB" id="16464at2759"/>